<accession>K0RE79</accession>
<keyword evidence="2" id="KW-1185">Reference proteome</keyword>
<dbReference type="AlphaFoldDB" id="K0RE79"/>
<dbReference type="Proteomes" id="UP000266841">
    <property type="component" value="Unassembled WGS sequence"/>
</dbReference>
<organism evidence="1 2">
    <name type="scientific">Thalassiosira oceanica</name>
    <name type="common">Marine diatom</name>
    <dbReference type="NCBI Taxonomy" id="159749"/>
    <lineage>
        <taxon>Eukaryota</taxon>
        <taxon>Sar</taxon>
        <taxon>Stramenopiles</taxon>
        <taxon>Ochrophyta</taxon>
        <taxon>Bacillariophyta</taxon>
        <taxon>Coscinodiscophyceae</taxon>
        <taxon>Thalassiosirophycidae</taxon>
        <taxon>Thalassiosirales</taxon>
        <taxon>Thalassiosiraceae</taxon>
        <taxon>Thalassiosira</taxon>
    </lineage>
</organism>
<name>K0RE79_THAOC</name>
<protein>
    <submittedName>
        <fullName evidence="1">Uncharacterized protein</fullName>
    </submittedName>
</protein>
<comment type="caution">
    <text evidence="1">The sequence shown here is derived from an EMBL/GenBank/DDBJ whole genome shotgun (WGS) entry which is preliminary data.</text>
</comment>
<sequence>MTYDVLRPLGYSDGSMANVIYKRAGATANLCIIARARPAEVSEPLITSLLQKAVAIEVRCGTELSPCSVACPSGTIYTSFWPNICVGLAPLSVGLPFDFRFVDQTTAAAAGMTSSI</sequence>
<proteinExistence type="predicted"/>
<reference evidence="1 2" key="1">
    <citation type="journal article" date="2012" name="Genome Biol.">
        <title>Genome and low-iron response of an oceanic diatom adapted to chronic iron limitation.</title>
        <authorList>
            <person name="Lommer M."/>
            <person name="Specht M."/>
            <person name="Roy A.S."/>
            <person name="Kraemer L."/>
            <person name="Andreson R."/>
            <person name="Gutowska M.A."/>
            <person name="Wolf J."/>
            <person name="Bergner S.V."/>
            <person name="Schilhabel M.B."/>
            <person name="Klostermeier U.C."/>
            <person name="Beiko R.G."/>
            <person name="Rosenstiel P."/>
            <person name="Hippler M."/>
            <person name="Laroche J."/>
        </authorList>
    </citation>
    <scope>NUCLEOTIDE SEQUENCE [LARGE SCALE GENOMIC DNA]</scope>
    <source>
        <strain evidence="1 2">CCMP1005</strain>
    </source>
</reference>
<evidence type="ECO:0000313" key="2">
    <source>
        <dbReference type="Proteomes" id="UP000266841"/>
    </source>
</evidence>
<evidence type="ECO:0000313" key="1">
    <source>
        <dbReference type="EMBL" id="EJK51525.1"/>
    </source>
</evidence>
<dbReference type="EMBL" id="AGNL01041501">
    <property type="protein sequence ID" value="EJK51525.1"/>
    <property type="molecule type" value="Genomic_DNA"/>
</dbReference>
<gene>
    <name evidence="1" type="ORF">THAOC_29297</name>
</gene>